<reference evidence="1 2" key="1">
    <citation type="journal article" date="2022" name="Microbiol. Resour. Announc.">
        <title>Complete Genome Sequence of the Hyperthermophilic and Acidophilic Archaeon Saccharolobus caldissimus Strain HS-3T.</title>
        <authorList>
            <person name="Sakai H.D."/>
            <person name="Kurosawa N."/>
        </authorList>
    </citation>
    <scope>NUCLEOTIDE SEQUENCE [LARGE SCALE GENOMIC DNA]</scope>
    <source>
        <strain evidence="1 2">JCM32116</strain>
    </source>
</reference>
<dbReference type="KEGG" id="scas:SACC_29090"/>
<protein>
    <submittedName>
        <fullName evidence="1">Uncharacterized protein</fullName>
    </submittedName>
</protein>
<dbReference type="Proteomes" id="UP001319921">
    <property type="component" value="Chromosome"/>
</dbReference>
<keyword evidence="2" id="KW-1185">Reference proteome</keyword>
<name>A0AAQ4CVR1_9CREN</name>
<dbReference type="GeneID" id="68867633"/>
<accession>A0AAQ4CVR1</accession>
<evidence type="ECO:0000313" key="1">
    <source>
        <dbReference type="EMBL" id="BDB99892.1"/>
    </source>
</evidence>
<proteinExistence type="predicted"/>
<dbReference type="AlphaFoldDB" id="A0AAQ4CVR1"/>
<sequence>MLVEILQEKDALPDDVIQFLSMDKKFLIDNLSNLLTKTSSEYKQVICEVVNSINKDEYSKAYFLLMILQRALQDIIKNKVINGLRDSDLVINKSEINRLTIKVCKETNLGKILRYTKAIEDLKASNIWDYVYEQILSKYNLPNKYKKMLKEIRRESNKVVHELHLPYKIELEDMSLLYIVINLLLKELSTLT</sequence>
<evidence type="ECO:0000313" key="2">
    <source>
        <dbReference type="Proteomes" id="UP001319921"/>
    </source>
</evidence>
<gene>
    <name evidence="1" type="ORF">SACC_29090</name>
</gene>
<dbReference type="RefSeq" id="WP_229570422.1">
    <property type="nucleotide sequence ID" value="NZ_AP025226.1"/>
</dbReference>
<organism evidence="1 2">
    <name type="scientific">Saccharolobus caldissimus</name>
    <dbReference type="NCBI Taxonomy" id="1702097"/>
    <lineage>
        <taxon>Archaea</taxon>
        <taxon>Thermoproteota</taxon>
        <taxon>Thermoprotei</taxon>
        <taxon>Sulfolobales</taxon>
        <taxon>Sulfolobaceae</taxon>
        <taxon>Saccharolobus</taxon>
    </lineage>
</organism>
<dbReference type="EMBL" id="AP025226">
    <property type="protein sequence ID" value="BDB99892.1"/>
    <property type="molecule type" value="Genomic_DNA"/>
</dbReference>